<dbReference type="EMBL" id="QPJY01000002">
    <property type="protein sequence ID" value="RCX32110.1"/>
    <property type="molecule type" value="Genomic_DNA"/>
</dbReference>
<keyword evidence="1" id="KW-0812">Transmembrane</keyword>
<dbReference type="RefSeq" id="WP_170142067.1">
    <property type="nucleotide sequence ID" value="NZ_QPJY01000002.1"/>
</dbReference>
<gene>
    <name evidence="2" type="ORF">DFQ59_102463</name>
</gene>
<name>A0A369CDM6_9GAMM</name>
<dbReference type="Proteomes" id="UP000252707">
    <property type="component" value="Unassembled WGS sequence"/>
</dbReference>
<organism evidence="2 3">
    <name type="scientific">Thioalbus denitrificans</name>
    <dbReference type="NCBI Taxonomy" id="547122"/>
    <lineage>
        <taxon>Bacteria</taxon>
        <taxon>Pseudomonadati</taxon>
        <taxon>Pseudomonadota</taxon>
        <taxon>Gammaproteobacteria</taxon>
        <taxon>Chromatiales</taxon>
        <taxon>Ectothiorhodospiraceae</taxon>
        <taxon>Thioalbus</taxon>
    </lineage>
</organism>
<evidence type="ECO:0000256" key="1">
    <source>
        <dbReference type="SAM" id="Phobius"/>
    </source>
</evidence>
<accession>A0A369CDM6</accession>
<protein>
    <submittedName>
        <fullName evidence="2">Uncharacterized protein</fullName>
    </submittedName>
</protein>
<keyword evidence="1" id="KW-1133">Transmembrane helix</keyword>
<dbReference type="AlphaFoldDB" id="A0A369CDM6"/>
<reference evidence="2 3" key="1">
    <citation type="submission" date="2018-07" db="EMBL/GenBank/DDBJ databases">
        <title>Genomic Encyclopedia of Type Strains, Phase IV (KMG-IV): sequencing the most valuable type-strain genomes for metagenomic binning, comparative biology and taxonomic classification.</title>
        <authorList>
            <person name="Goeker M."/>
        </authorList>
    </citation>
    <scope>NUCLEOTIDE SEQUENCE [LARGE SCALE GENOMIC DNA]</scope>
    <source>
        <strain evidence="2 3">DSM 26407</strain>
    </source>
</reference>
<sequence length="55" mass="5890">MNGIWWPEPIYKALPWGYLAAGGWCEYALASPLAHIPAAAFALAGGLVLMMRSKG</sequence>
<proteinExistence type="predicted"/>
<keyword evidence="3" id="KW-1185">Reference proteome</keyword>
<comment type="caution">
    <text evidence="2">The sequence shown here is derived from an EMBL/GenBank/DDBJ whole genome shotgun (WGS) entry which is preliminary data.</text>
</comment>
<keyword evidence="1" id="KW-0472">Membrane</keyword>
<feature type="transmembrane region" description="Helical" evidence="1">
    <location>
        <begin position="33"/>
        <end position="51"/>
    </location>
</feature>
<evidence type="ECO:0000313" key="2">
    <source>
        <dbReference type="EMBL" id="RCX32110.1"/>
    </source>
</evidence>
<evidence type="ECO:0000313" key="3">
    <source>
        <dbReference type="Proteomes" id="UP000252707"/>
    </source>
</evidence>